<reference evidence="7 8" key="2">
    <citation type="submission" date="2024-05" db="EMBL/GenBank/DDBJ databases">
        <authorList>
            <person name="Chen Y."/>
            <person name="Shah S."/>
            <person name="Dougan E. K."/>
            <person name="Thang M."/>
            <person name="Chan C."/>
        </authorList>
    </citation>
    <scope>NUCLEOTIDE SEQUENCE [LARGE SCALE GENOMIC DNA]</scope>
</reference>
<dbReference type="InterPro" id="IPR044713">
    <property type="entry name" value="DNJA1/2-like"/>
</dbReference>
<dbReference type="GO" id="GO:0030544">
    <property type="term" value="F:Hsp70 protein binding"/>
    <property type="evidence" value="ECO:0007669"/>
    <property type="project" value="InterPro"/>
</dbReference>
<keyword evidence="1" id="KW-0479">Metal-binding</keyword>
<keyword evidence="3" id="KW-0863">Zinc-finger</keyword>
<evidence type="ECO:0000256" key="1">
    <source>
        <dbReference type="ARBA" id="ARBA00022723"/>
    </source>
</evidence>
<evidence type="ECO:0000313" key="6">
    <source>
        <dbReference type="EMBL" id="CAI3979913.1"/>
    </source>
</evidence>
<dbReference type="Gene3D" id="1.10.287.110">
    <property type="entry name" value="DnaJ domain"/>
    <property type="match status" value="1"/>
</dbReference>
<dbReference type="OrthoDB" id="550424at2759"/>
<dbReference type="InterPro" id="IPR008971">
    <property type="entry name" value="HSP40/DnaJ_pept-bd"/>
</dbReference>
<dbReference type="GO" id="GO:0006457">
    <property type="term" value="P:protein folding"/>
    <property type="evidence" value="ECO:0007669"/>
    <property type="project" value="InterPro"/>
</dbReference>
<dbReference type="Pfam" id="PF01556">
    <property type="entry name" value="DnaJ_C"/>
    <property type="match status" value="1"/>
</dbReference>
<dbReference type="PRINTS" id="PR00625">
    <property type="entry name" value="JDOMAIN"/>
</dbReference>
<dbReference type="EMBL" id="CAMXCT030000522">
    <property type="protein sequence ID" value="CAL4767225.1"/>
    <property type="molecule type" value="Genomic_DNA"/>
</dbReference>
<accession>A0A9P1BX29</accession>
<dbReference type="CDD" id="cd06257">
    <property type="entry name" value="DnaJ"/>
    <property type="match status" value="1"/>
</dbReference>
<dbReference type="SMART" id="SM00271">
    <property type="entry name" value="DnaJ"/>
    <property type="match status" value="1"/>
</dbReference>
<dbReference type="GO" id="GO:0008270">
    <property type="term" value="F:zinc ion binding"/>
    <property type="evidence" value="ECO:0007669"/>
    <property type="project" value="UniProtKB-KW"/>
</dbReference>
<dbReference type="FunFam" id="2.60.260.20:FF:000003">
    <property type="entry name" value="DnaJ subfamily A member 2"/>
    <property type="match status" value="1"/>
</dbReference>
<dbReference type="Proteomes" id="UP001152797">
    <property type="component" value="Unassembled WGS sequence"/>
</dbReference>
<dbReference type="EMBL" id="CAMXCT020000522">
    <property type="protein sequence ID" value="CAL1133288.1"/>
    <property type="molecule type" value="Genomic_DNA"/>
</dbReference>
<reference evidence="6" key="1">
    <citation type="submission" date="2022-10" db="EMBL/GenBank/DDBJ databases">
        <authorList>
            <person name="Chen Y."/>
            <person name="Dougan E. K."/>
            <person name="Chan C."/>
            <person name="Rhodes N."/>
            <person name="Thang M."/>
        </authorList>
    </citation>
    <scope>NUCLEOTIDE SEQUENCE</scope>
</reference>
<dbReference type="SUPFAM" id="SSF46565">
    <property type="entry name" value="Chaperone J-domain"/>
    <property type="match status" value="1"/>
</dbReference>
<dbReference type="EMBL" id="CAMXCT010000522">
    <property type="protein sequence ID" value="CAI3979913.1"/>
    <property type="molecule type" value="Genomic_DNA"/>
</dbReference>
<dbReference type="AlphaFoldDB" id="A0A9P1BX29"/>
<dbReference type="GO" id="GO:0051082">
    <property type="term" value="F:unfolded protein binding"/>
    <property type="evidence" value="ECO:0007669"/>
    <property type="project" value="InterPro"/>
</dbReference>
<evidence type="ECO:0000313" key="8">
    <source>
        <dbReference type="Proteomes" id="UP001152797"/>
    </source>
</evidence>
<evidence type="ECO:0000313" key="7">
    <source>
        <dbReference type="EMBL" id="CAL4767225.1"/>
    </source>
</evidence>
<comment type="caution">
    <text evidence="6">The sequence shown here is derived from an EMBL/GenBank/DDBJ whole genome shotgun (WGS) entry which is preliminary data.</text>
</comment>
<name>A0A9P1BX29_9DINO</name>
<evidence type="ECO:0000256" key="3">
    <source>
        <dbReference type="ARBA" id="ARBA00022771"/>
    </source>
</evidence>
<dbReference type="InterPro" id="IPR036869">
    <property type="entry name" value="J_dom_sf"/>
</dbReference>
<dbReference type="InterPro" id="IPR002939">
    <property type="entry name" value="DnaJ_C"/>
</dbReference>
<proteinExistence type="predicted"/>
<dbReference type="PROSITE" id="PS00636">
    <property type="entry name" value="DNAJ_1"/>
    <property type="match status" value="1"/>
</dbReference>
<dbReference type="SUPFAM" id="SSF49493">
    <property type="entry name" value="HSP40/DnaJ peptide-binding domain"/>
    <property type="match status" value="2"/>
</dbReference>
<keyword evidence="4" id="KW-0862">Zinc</keyword>
<dbReference type="InterPro" id="IPR001623">
    <property type="entry name" value="DnaJ_domain"/>
</dbReference>
<evidence type="ECO:0000256" key="4">
    <source>
        <dbReference type="ARBA" id="ARBA00022833"/>
    </source>
</evidence>
<dbReference type="PROSITE" id="PS50076">
    <property type="entry name" value="DNAJ_2"/>
    <property type="match status" value="1"/>
</dbReference>
<keyword evidence="2" id="KW-0677">Repeat</keyword>
<evidence type="ECO:0000256" key="2">
    <source>
        <dbReference type="ARBA" id="ARBA00022737"/>
    </source>
</evidence>
<protein>
    <submittedName>
        <fullName evidence="7">Chaperone protein dnaJ A6 (OsDjA6)</fullName>
    </submittedName>
</protein>
<evidence type="ECO:0000259" key="5">
    <source>
        <dbReference type="PROSITE" id="PS50076"/>
    </source>
</evidence>
<organism evidence="6">
    <name type="scientific">Cladocopium goreaui</name>
    <dbReference type="NCBI Taxonomy" id="2562237"/>
    <lineage>
        <taxon>Eukaryota</taxon>
        <taxon>Sar</taxon>
        <taxon>Alveolata</taxon>
        <taxon>Dinophyceae</taxon>
        <taxon>Suessiales</taxon>
        <taxon>Symbiodiniaceae</taxon>
        <taxon>Cladocopium</taxon>
    </lineage>
</organism>
<dbReference type="PANTHER" id="PTHR43888">
    <property type="entry name" value="DNAJ-LIKE-2, ISOFORM A-RELATED"/>
    <property type="match status" value="1"/>
</dbReference>
<dbReference type="CDD" id="cd10747">
    <property type="entry name" value="DnaJ_C"/>
    <property type="match status" value="1"/>
</dbReference>
<dbReference type="InterPro" id="IPR018253">
    <property type="entry name" value="DnaJ_domain_CS"/>
</dbReference>
<feature type="domain" description="J" evidence="5">
    <location>
        <begin position="10"/>
        <end position="71"/>
    </location>
</feature>
<sequence>MAAAADGSFALYQALELQRDADASEIKRCYRRLAWLYHPDKGGDPERFKEISFAYEVLSDPERRAQYDAKGDALFYSGPPRSAEELREMLMRQGPGGRLRVGRSAEKFAVLKLSLEQLYTGCTKKLIVKRKVVDTSEAVRPCAQCAGRRNPLPELIRGACRGCNGRGKTWKVGHVSEDLEVYVPKGSAHGETILFRGKADEEPDCETGNLLVVLHEEEHPRFKRRGADLYMKLEISLCEALRGFRRVLQHLDGRRFVVVSTEALEVLERASFKAVKGQGMPLKGQPFSFGNLFLQLKVGALNAGVFQQNPWEQALRERWIEFLGFPRGNLGELIWGQLKTQPPVVPFCLNQAISI</sequence>
<keyword evidence="8" id="KW-1185">Reference proteome</keyword>
<gene>
    <name evidence="6" type="ORF">C1SCF055_LOCUS7833</name>
</gene>
<dbReference type="Pfam" id="PF00226">
    <property type="entry name" value="DnaJ"/>
    <property type="match status" value="1"/>
</dbReference>
<dbReference type="Gene3D" id="2.60.260.20">
    <property type="entry name" value="Urease metallochaperone UreE, N-terminal domain"/>
    <property type="match status" value="2"/>
</dbReference>